<feature type="region of interest" description="Disordered" evidence="1">
    <location>
        <begin position="46"/>
        <end position="66"/>
    </location>
</feature>
<gene>
    <name evidence="2" type="ORF">PGLA2088_LOCUS48402</name>
</gene>
<organism evidence="2 3">
    <name type="scientific">Polarella glacialis</name>
    <name type="common">Dinoflagellate</name>
    <dbReference type="NCBI Taxonomy" id="89957"/>
    <lineage>
        <taxon>Eukaryota</taxon>
        <taxon>Sar</taxon>
        <taxon>Alveolata</taxon>
        <taxon>Dinophyceae</taxon>
        <taxon>Suessiales</taxon>
        <taxon>Suessiaceae</taxon>
        <taxon>Polarella</taxon>
    </lineage>
</organism>
<proteinExistence type="predicted"/>
<evidence type="ECO:0000256" key="1">
    <source>
        <dbReference type="SAM" id="MobiDB-lite"/>
    </source>
</evidence>
<dbReference type="AlphaFoldDB" id="A0A813LN43"/>
<reference evidence="2" key="1">
    <citation type="submission" date="2021-02" db="EMBL/GenBank/DDBJ databases">
        <authorList>
            <person name="Dougan E. K."/>
            <person name="Rhodes N."/>
            <person name="Thang M."/>
            <person name="Chan C."/>
        </authorList>
    </citation>
    <scope>NUCLEOTIDE SEQUENCE</scope>
</reference>
<dbReference type="Proteomes" id="UP000626109">
    <property type="component" value="Unassembled WGS sequence"/>
</dbReference>
<name>A0A813LN43_POLGL</name>
<evidence type="ECO:0000313" key="3">
    <source>
        <dbReference type="Proteomes" id="UP000626109"/>
    </source>
</evidence>
<evidence type="ECO:0000313" key="2">
    <source>
        <dbReference type="EMBL" id="CAE8736641.1"/>
    </source>
</evidence>
<dbReference type="EMBL" id="CAJNNW010036682">
    <property type="protein sequence ID" value="CAE8736641.1"/>
    <property type="molecule type" value="Genomic_DNA"/>
</dbReference>
<accession>A0A813LN43</accession>
<comment type="caution">
    <text evidence="2">The sequence shown here is derived from an EMBL/GenBank/DDBJ whole genome shotgun (WGS) entry which is preliminary data.</text>
</comment>
<protein>
    <submittedName>
        <fullName evidence="2">Uncharacterized protein</fullName>
    </submittedName>
</protein>
<sequence>MELSLEVSRAAGFGEAAVAARPLALGSARGRAKIEVYSGLGCSPADGRSAPGAETTDSRGRPLVPGSASGHAAITRFWSLGPADFGNASASDAAATAAPGVADMAEGHLRFDGSCGWRPGAAACAECGGAARAGCCLTPTFPNHRAAFAVICGREAGAPAVHEAATTPGGNWPRATSVVGLQELLASSCGIRAPVRVGPDRAVMSAGSWPCCCGVVEAHMMLDKPCDPGQLAPGIPRAWSAPAATSSASARVAQLRAMLDVPWLSSPNTRTSELLPASPNDDEPKTSSLPGSCVMLAGFWQQSCSACMVVPETALSAAAPSTHRSELGSHLVFARSCAELKGVFLVLHTVVAFEARSPCNEKDAGCRTTFAKSWRERKESASRALRAAIAAPTSADAASWPTCRAAPGCQAVFEML</sequence>